<proteinExistence type="predicted"/>
<organism evidence="1 2">
    <name type="scientific">Trifolium pratense</name>
    <name type="common">Red clover</name>
    <dbReference type="NCBI Taxonomy" id="57577"/>
    <lineage>
        <taxon>Eukaryota</taxon>
        <taxon>Viridiplantae</taxon>
        <taxon>Streptophyta</taxon>
        <taxon>Embryophyta</taxon>
        <taxon>Tracheophyta</taxon>
        <taxon>Spermatophyta</taxon>
        <taxon>Magnoliopsida</taxon>
        <taxon>eudicotyledons</taxon>
        <taxon>Gunneridae</taxon>
        <taxon>Pentapetalae</taxon>
        <taxon>rosids</taxon>
        <taxon>fabids</taxon>
        <taxon>Fabales</taxon>
        <taxon>Fabaceae</taxon>
        <taxon>Papilionoideae</taxon>
        <taxon>50 kb inversion clade</taxon>
        <taxon>NPAAA clade</taxon>
        <taxon>Hologalegina</taxon>
        <taxon>IRL clade</taxon>
        <taxon>Trifolieae</taxon>
        <taxon>Trifolium</taxon>
    </lineage>
</organism>
<feature type="non-terminal residue" evidence="1">
    <location>
        <position position="30"/>
    </location>
</feature>
<dbReference type="Proteomes" id="UP000236291">
    <property type="component" value="Unassembled WGS sequence"/>
</dbReference>
<name>A0A2K3KPA3_TRIPR</name>
<protein>
    <submittedName>
        <fullName evidence="1">Gag-pol polyprotein</fullName>
    </submittedName>
</protein>
<accession>A0A2K3KPA3</accession>
<evidence type="ECO:0000313" key="2">
    <source>
        <dbReference type="Proteomes" id="UP000236291"/>
    </source>
</evidence>
<evidence type="ECO:0000313" key="1">
    <source>
        <dbReference type="EMBL" id="PNX68124.1"/>
    </source>
</evidence>
<gene>
    <name evidence="1" type="ORF">L195_g063836</name>
</gene>
<reference evidence="1 2" key="2">
    <citation type="journal article" date="2017" name="Front. Plant Sci.">
        <title>Gene Classification and Mining of Molecular Markers Useful in Red Clover (Trifolium pratense) Breeding.</title>
        <authorList>
            <person name="Istvanek J."/>
            <person name="Dluhosova J."/>
            <person name="Dluhos P."/>
            <person name="Patkova L."/>
            <person name="Nedelnik J."/>
            <person name="Repkova J."/>
        </authorList>
    </citation>
    <scope>NUCLEOTIDE SEQUENCE [LARGE SCALE GENOMIC DNA]</scope>
    <source>
        <strain evidence="2">cv. Tatra</strain>
        <tissue evidence="1">Young leaves</tissue>
    </source>
</reference>
<dbReference type="EMBL" id="ASHM01222450">
    <property type="protein sequence ID" value="PNX68124.1"/>
    <property type="molecule type" value="Genomic_DNA"/>
</dbReference>
<sequence>MDEELAALHKTDIWDIVPLPPGKRAIGSRW</sequence>
<comment type="caution">
    <text evidence="1">The sequence shown here is derived from an EMBL/GenBank/DDBJ whole genome shotgun (WGS) entry which is preliminary data.</text>
</comment>
<dbReference type="AlphaFoldDB" id="A0A2K3KPA3"/>
<reference evidence="1 2" key="1">
    <citation type="journal article" date="2014" name="Am. J. Bot.">
        <title>Genome assembly and annotation for red clover (Trifolium pratense; Fabaceae).</title>
        <authorList>
            <person name="Istvanek J."/>
            <person name="Jaros M."/>
            <person name="Krenek A."/>
            <person name="Repkova J."/>
        </authorList>
    </citation>
    <scope>NUCLEOTIDE SEQUENCE [LARGE SCALE GENOMIC DNA]</scope>
    <source>
        <strain evidence="2">cv. Tatra</strain>
        <tissue evidence="1">Young leaves</tissue>
    </source>
</reference>